<dbReference type="Pfam" id="PF06429">
    <property type="entry name" value="Flg_bbr_C"/>
    <property type="match status" value="1"/>
</dbReference>
<evidence type="ECO:0000313" key="9">
    <source>
        <dbReference type="Proteomes" id="UP001253595"/>
    </source>
</evidence>
<dbReference type="RefSeq" id="WP_310070489.1">
    <property type="nucleotide sequence ID" value="NZ_JAVDVX010000002.1"/>
</dbReference>
<evidence type="ECO:0000256" key="2">
    <source>
        <dbReference type="ARBA" id="ARBA00004613"/>
    </source>
</evidence>
<dbReference type="Pfam" id="PF00460">
    <property type="entry name" value="Flg_bb_rod"/>
    <property type="match status" value="1"/>
</dbReference>
<dbReference type="Proteomes" id="UP001253595">
    <property type="component" value="Unassembled WGS sequence"/>
</dbReference>
<evidence type="ECO:0000313" key="8">
    <source>
        <dbReference type="EMBL" id="MDR7089410.1"/>
    </source>
</evidence>
<proteinExistence type="inferred from homology"/>
<feature type="domain" description="VWFA" evidence="7">
    <location>
        <begin position="346"/>
        <end position="587"/>
    </location>
</feature>
<dbReference type="InterPro" id="IPR001444">
    <property type="entry name" value="Flag_bb_rod_N"/>
</dbReference>
<sequence length="935" mass="99294">MSGILSNAISGLQASQNALRTAGHNISNANTAGYTRQEVNYATRPEQNIGSAGFIGSGVTTVSIERIVNEFVTAQLRQDTSTFNQLDKYNSNIGKLDKLFADVSTGLTGALQTFFASMQNGANDPSSTPGRQLIVTEVESLSIRFNNLYQRMDDVEKSVNREIDTVTSQMSSLAQSIASLNQAIADKRASGDGNQPNDLMDKRDEALRKLSELVSLQVIKQDDGDVNIFIGNGQPLVVGTQVSSFSVSNDGKIQLKSNASSADVTAQISGGQVGGLLSFREQVLYPSMNELGRIALAIADQFNTQQQQGIDLDGDYGQKLFGDINDPVSAANRVVHGQNAQPYDRNISVTIDDISQMTTSDYRFEIVPNTSNYVITRLSDKNVVEQGTLTGAYPATVSFDGITVNLTSGSFQGGDTFTLQPTKQGSRDIHAEIKRPEDLAFAAPIRTAGNTSNSGSGLINAGEVLSLVDIDGNRLPAFSTPGTLSPPIIIRFTSETTYDVLDNSDPANPKDLVPAMRDQTFIPGASNNIFTTDIGEARVTGSGDRLGLPAGRIAQTATEPPDLPGPMTAASLPQSNGYLAEQLRFTIRDPQTGAITNKTITTSPGASAAQTAARISALSGVSANAFTTATITDINFDNTTYAPPLQLSVNGENLLEYNFANNAFASDVPNPNVSEAEFNDYIAERINSNENLKALGIRAQSTNHPITGMPELRLVASSGVNLDIRLSASNAGINSIDVNDGTGNPNVRLTGQDDPLTVGTVEQSTVTVGGRVDITMANGISLQTSPTNSPLFGDSSLSDFASSSFLGYQVAINGQPKAGDTFTIGFNSNGKNDNRNALAMTALDSIKTLQDGTLSFADGYSKLVEEVGTKSSLSKINTEASKSLLEQTQTMREGISGVNLDEEAADLIKFQQLYQANAQVISVARELFDTLLSSL</sequence>
<evidence type="ECO:0000256" key="1">
    <source>
        <dbReference type="ARBA" id="ARBA00004365"/>
    </source>
</evidence>
<evidence type="ECO:0000256" key="6">
    <source>
        <dbReference type="ARBA" id="ARBA00023143"/>
    </source>
</evidence>
<gene>
    <name evidence="8" type="ORF">J2X05_001416</name>
</gene>
<comment type="caution">
    <text evidence="8">The sequence shown here is derived from an EMBL/GenBank/DDBJ whole genome shotgun (WGS) entry which is preliminary data.</text>
</comment>
<dbReference type="InterPro" id="IPR053927">
    <property type="entry name" value="FlgK_helical"/>
</dbReference>
<keyword evidence="8" id="KW-0282">Flagellum</keyword>
<keyword evidence="6" id="KW-0975">Bacterial flagellum</keyword>
<dbReference type="PROSITE" id="PS50234">
    <property type="entry name" value="VWFA"/>
    <property type="match status" value="1"/>
</dbReference>
<dbReference type="PRINTS" id="PR01005">
    <property type="entry name" value="FLGHOOKAP1"/>
</dbReference>
<comment type="similarity">
    <text evidence="3">Belongs to the flagella basal body rod proteins family.</text>
</comment>
<accession>A0ABU1UW70</accession>
<dbReference type="EMBL" id="JAVDVX010000002">
    <property type="protein sequence ID" value="MDR7089410.1"/>
    <property type="molecule type" value="Genomic_DNA"/>
</dbReference>
<dbReference type="InterPro" id="IPR010930">
    <property type="entry name" value="Flg_bb/hook_C_dom"/>
</dbReference>
<evidence type="ECO:0000256" key="3">
    <source>
        <dbReference type="ARBA" id="ARBA00009677"/>
    </source>
</evidence>
<dbReference type="PANTHER" id="PTHR30033:SF1">
    <property type="entry name" value="FLAGELLAR HOOK-ASSOCIATED PROTEIN 1"/>
    <property type="match status" value="1"/>
</dbReference>
<keyword evidence="8" id="KW-0969">Cilium</keyword>
<keyword evidence="9" id="KW-1185">Reference proteome</keyword>
<dbReference type="PANTHER" id="PTHR30033">
    <property type="entry name" value="FLAGELLAR HOOK-ASSOCIATED PROTEIN 1"/>
    <property type="match status" value="1"/>
</dbReference>
<dbReference type="Pfam" id="PF21158">
    <property type="entry name" value="flgK_1st_1"/>
    <property type="match status" value="1"/>
</dbReference>
<dbReference type="SUPFAM" id="SSF64518">
    <property type="entry name" value="Phase 1 flagellin"/>
    <property type="match status" value="2"/>
</dbReference>
<dbReference type="InterPro" id="IPR002371">
    <property type="entry name" value="FlgK"/>
</dbReference>
<keyword evidence="8" id="KW-0966">Cell projection</keyword>
<dbReference type="Pfam" id="PF22638">
    <property type="entry name" value="FlgK_D1"/>
    <property type="match status" value="1"/>
</dbReference>
<keyword evidence="5" id="KW-0964">Secreted</keyword>
<dbReference type="NCBIfam" id="TIGR02492">
    <property type="entry name" value="flgK_ends"/>
    <property type="match status" value="1"/>
</dbReference>
<reference evidence="8 9" key="1">
    <citation type="submission" date="2023-07" db="EMBL/GenBank/DDBJ databases">
        <title>Sorghum-associated microbial communities from plants grown in Nebraska, USA.</title>
        <authorList>
            <person name="Schachtman D."/>
        </authorList>
    </citation>
    <scope>NUCLEOTIDE SEQUENCE [LARGE SCALE GENOMIC DNA]</scope>
    <source>
        <strain evidence="8 9">BE190</strain>
    </source>
</reference>
<evidence type="ECO:0000256" key="5">
    <source>
        <dbReference type="ARBA" id="ARBA00022525"/>
    </source>
</evidence>
<dbReference type="InterPro" id="IPR002035">
    <property type="entry name" value="VWF_A"/>
</dbReference>
<comment type="subcellular location">
    <subcellularLocation>
        <location evidence="1">Bacterial flagellum</location>
    </subcellularLocation>
    <subcellularLocation>
        <location evidence="2">Secreted</location>
    </subcellularLocation>
</comment>
<organism evidence="8 9">
    <name type="scientific">Cellvibrio fibrivorans</name>
    <dbReference type="NCBI Taxonomy" id="126350"/>
    <lineage>
        <taxon>Bacteria</taxon>
        <taxon>Pseudomonadati</taxon>
        <taxon>Pseudomonadota</taxon>
        <taxon>Gammaproteobacteria</taxon>
        <taxon>Cellvibrionales</taxon>
        <taxon>Cellvibrionaceae</taxon>
        <taxon>Cellvibrio</taxon>
    </lineage>
</organism>
<protein>
    <recommendedName>
        <fullName evidence="4">Flagellar hook-associated protein 1</fullName>
    </recommendedName>
</protein>
<evidence type="ECO:0000259" key="7">
    <source>
        <dbReference type="PROSITE" id="PS50234"/>
    </source>
</evidence>
<evidence type="ECO:0000256" key="4">
    <source>
        <dbReference type="ARBA" id="ARBA00016244"/>
    </source>
</evidence>
<name>A0ABU1UW70_9GAMM</name>
<dbReference type="InterPro" id="IPR049119">
    <property type="entry name" value="FlgK_D2-like"/>
</dbReference>